<evidence type="ECO:0000256" key="1">
    <source>
        <dbReference type="ARBA" id="ARBA00022679"/>
    </source>
</evidence>
<evidence type="ECO:0000313" key="11">
    <source>
        <dbReference type="Proteomes" id="UP001307889"/>
    </source>
</evidence>
<comment type="similarity">
    <text evidence="5">Belongs to the protein kinase superfamily. Ser/Thr protein kinase family. GCN2 subfamily.</text>
</comment>
<dbReference type="Gene3D" id="1.10.510.10">
    <property type="entry name" value="Transferase(Phosphotransferase) domain 1"/>
    <property type="match status" value="1"/>
</dbReference>
<keyword evidence="2 6" id="KW-0547">Nucleotide-binding</keyword>
<evidence type="ECO:0000259" key="9">
    <source>
        <dbReference type="PROSITE" id="PS50011"/>
    </source>
</evidence>
<evidence type="ECO:0000256" key="8">
    <source>
        <dbReference type="SAM" id="MobiDB-lite"/>
    </source>
</evidence>
<dbReference type="InterPro" id="IPR008271">
    <property type="entry name" value="Ser/Thr_kinase_AS"/>
</dbReference>
<evidence type="ECO:0000256" key="7">
    <source>
        <dbReference type="SAM" id="Coils"/>
    </source>
</evidence>
<dbReference type="InterPro" id="IPR011009">
    <property type="entry name" value="Kinase-like_dom_sf"/>
</dbReference>
<dbReference type="EMBL" id="AP028909">
    <property type="protein sequence ID" value="BES88228.1"/>
    <property type="molecule type" value="Genomic_DNA"/>
</dbReference>
<dbReference type="PANTHER" id="PTHR11042:SF185">
    <property type="entry name" value="WEE1-LIKE PROTEIN KINASE"/>
    <property type="match status" value="1"/>
</dbReference>
<dbReference type="PROSITE" id="PS50011">
    <property type="entry name" value="PROTEIN_KINASE_DOM"/>
    <property type="match status" value="1"/>
</dbReference>
<dbReference type="InterPro" id="IPR000719">
    <property type="entry name" value="Prot_kinase_dom"/>
</dbReference>
<dbReference type="PANTHER" id="PTHR11042">
    <property type="entry name" value="EUKARYOTIC TRANSLATION INITIATION FACTOR 2-ALPHA KINASE EIF2-ALPHA KINASE -RELATED"/>
    <property type="match status" value="1"/>
</dbReference>
<keyword evidence="3" id="KW-0418">Kinase</keyword>
<gene>
    <name evidence="10" type="ORF">NTJ_01034</name>
</gene>
<keyword evidence="7" id="KW-0175">Coiled coil</keyword>
<name>A0ABN7A7H4_9HEMI</name>
<dbReference type="SMART" id="SM00220">
    <property type="entry name" value="S_TKc"/>
    <property type="match status" value="1"/>
</dbReference>
<keyword evidence="11" id="KW-1185">Reference proteome</keyword>
<reference evidence="10 11" key="1">
    <citation type="submission" date="2023-09" db="EMBL/GenBank/DDBJ databases">
        <title>Nesidiocoris tenuis whole genome shotgun sequence.</title>
        <authorList>
            <person name="Shibata T."/>
            <person name="Shimoda M."/>
            <person name="Kobayashi T."/>
            <person name="Uehara T."/>
        </authorList>
    </citation>
    <scope>NUCLEOTIDE SEQUENCE [LARGE SCALE GENOMIC DNA]</scope>
    <source>
        <strain evidence="10 11">Japan</strain>
    </source>
</reference>
<evidence type="ECO:0000256" key="2">
    <source>
        <dbReference type="ARBA" id="ARBA00022741"/>
    </source>
</evidence>
<proteinExistence type="inferred from homology"/>
<dbReference type="Gene3D" id="3.30.200.20">
    <property type="entry name" value="Phosphorylase Kinase, domain 1"/>
    <property type="match status" value="1"/>
</dbReference>
<dbReference type="PROSITE" id="PS00108">
    <property type="entry name" value="PROTEIN_KINASE_ST"/>
    <property type="match status" value="1"/>
</dbReference>
<feature type="binding site" evidence="6">
    <location>
        <position position="294"/>
    </location>
    <ligand>
        <name>ATP</name>
        <dbReference type="ChEBI" id="CHEBI:30616"/>
    </ligand>
</feature>
<evidence type="ECO:0000256" key="4">
    <source>
        <dbReference type="ARBA" id="ARBA00022840"/>
    </source>
</evidence>
<evidence type="ECO:0000313" key="10">
    <source>
        <dbReference type="EMBL" id="BES88228.1"/>
    </source>
</evidence>
<dbReference type="PROSITE" id="PS00107">
    <property type="entry name" value="PROTEIN_KINASE_ATP"/>
    <property type="match status" value="1"/>
</dbReference>
<keyword evidence="1" id="KW-0808">Transferase</keyword>
<dbReference type="Proteomes" id="UP001307889">
    <property type="component" value="Chromosome 1"/>
</dbReference>
<feature type="region of interest" description="Disordered" evidence="8">
    <location>
        <begin position="1"/>
        <end position="65"/>
    </location>
</feature>
<sequence length="613" mass="68337">MDGVEDEDFSRTKFRPPKLAFSEFHDESDGSLDGPPRTPPNVFDIASSDVTSGEDRPMTPPNDRSFKVNKSLGLITSPASPPYRRVRSMKLVESPRPFALSRLTGTSTPNPTSCTGGGTPRARTAPFRLSRTVHDPAARAALFGFDGTCASTSLLSPSPLPAPAPPQWTHTSLADISNPFATPSPAARTTHFRYGEVRPRVKRPHRRLAASLFDQADIEIAGEESCLKVRSPSDISDIESSSESRSAIRPRLSDFENCRYEKEFLEGDVIGVGEYGCVYLCVNVINGVQYAVKKGLKPTANERHVHNEIYAHAVLQHPHIVQNYSNWVEKGHVFMQNEYCNGGSLEEQIRNGPLDEESLRKLLEHVAQGLRYIHARKLAHMDIKPGNIFLHRQNRFLLTEHDNINEDNDEVEEIVYKIGDLGHVTKLNEAINVREGDCRYLAKELLRDDYSHLAKADIFALGLTLYEAAGGGPLPKNGDEWHEIRVGKFPSFPSLSTEMTDLIKRMVHPDPQMRPSARDILLQILPISARCVNEKRELAAAKQEVKVLQQRLQDVVKCVKQLTYPEGKRMAVLNATLPATNNNNKGEQRLVGPSYGLVVKRKRAGKKNPKRTA</sequence>
<protein>
    <submittedName>
        <fullName evidence="10">Mitosis inhibitor protein kinase</fullName>
    </submittedName>
</protein>
<evidence type="ECO:0000256" key="6">
    <source>
        <dbReference type="PROSITE-ProRule" id="PRU10141"/>
    </source>
</evidence>
<feature type="domain" description="Protein kinase" evidence="9">
    <location>
        <begin position="264"/>
        <end position="528"/>
    </location>
</feature>
<dbReference type="InterPro" id="IPR017441">
    <property type="entry name" value="Protein_kinase_ATP_BS"/>
</dbReference>
<dbReference type="InterPro" id="IPR050339">
    <property type="entry name" value="CC_SR_Kinase"/>
</dbReference>
<feature type="compositionally biased region" description="Polar residues" evidence="8">
    <location>
        <begin position="103"/>
        <end position="114"/>
    </location>
</feature>
<accession>A0ABN7A7H4</accession>
<dbReference type="SUPFAM" id="SSF56112">
    <property type="entry name" value="Protein kinase-like (PK-like)"/>
    <property type="match status" value="1"/>
</dbReference>
<dbReference type="Pfam" id="PF00069">
    <property type="entry name" value="Pkinase"/>
    <property type="match status" value="1"/>
</dbReference>
<evidence type="ECO:0000256" key="3">
    <source>
        <dbReference type="ARBA" id="ARBA00022777"/>
    </source>
</evidence>
<feature type="region of interest" description="Disordered" evidence="8">
    <location>
        <begin position="100"/>
        <end position="122"/>
    </location>
</feature>
<feature type="coiled-coil region" evidence="7">
    <location>
        <begin position="531"/>
        <end position="558"/>
    </location>
</feature>
<organism evidence="10 11">
    <name type="scientific">Nesidiocoris tenuis</name>
    <dbReference type="NCBI Taxonomy" id="355587"/>
    <lineage>
        <taxon>Eukaryota</taxon>
        <taxon>Metazoa</taxon>
        <taxon>Ecdysozoa</taxon>
        <taxon>Arthropoda</taxon>
        <taxon>Hexapoda</taxon>
        <taxon>Insecta</taxon>
        <taxon>Pterygota</taxon>
        <taxon>Neoptera</taxon>
        <taxon>Paraneoptera</taxon>
        <taxon>Hemiptera</taxon>
        <taxon>Heteroptera</taxon>
        <taxon>Panheteroptera</taxon>
        <taxon>Cimicomorpha</taxon>
        <taxon>Miridae</taxon>
        <taxon>Dicyphina</taxon>
        <taxon>Nesidiocoris</taxon>
    </lineage>
</organism>
<evidence type="ECO:0000256" key="5">
    <source>
        <dbReference type="ARBA" id="ARBA00037982"/>
    </source>
</evidence>
<keyword evidence="4 6" id="KW-0067">ATP-binding</keyword>